<proteinExistence type="predicted"/>
<keyword evidence="1" id="KW-0732">Signal</keyword>
<dbReference type="EMBL" id="BAAAVS010000011">
    <property type="protein sequence ID" value="GAA3026864.1"/>
    <property type="molecule type" value="Genomic_DNA"/>
</dbReference>
<dbReference type="Proteomes" id="UP001501035">
    <property type="component" value="Unassembled WGS sequence"/>
</dbReference>
<evidence type="ECO:0000313" key="2">
    <source>
        <dbReference type="EMBL" id="GAA3026864.1"/>
    </source>
</evidence>
<protein>
    <submittedName>
        <fullName evidence="2">Uncharacterized protein</fullName>
    </submittedName>
</protein>
<accession>A0ABP6L0S6</accession>
<sequence>MYESAYRAGPRRIAATLAASVIAASATILSISPATAAVPQVALTGSDLSGRGYPHRVGQRNQR</sequence>
<organism evidence="2 3">
    <name type="scientific">Gordonia defluvii</name>
    <dbReference type="NCBI Taxonomy" id="283718"/>
    <lineage>
        <taxon>Bacteria</taxon>
        <taxon>Bacillati</taxon>
        <taxon>Actinomycetota</taxon>
        <taxon>Actinomycetes</taxon>
        <taxon>Mycobacteriales</taxon>
        <taxon>Gordoniaceae</taxon>
        <taxon>Gordonia</taxon>
    </lineage>
</organism>
<evidence type="ECO:0000313" key="3">
    <source>
        <dbReference type="Proteomes" id="UP001501035"/>
    </source>
</evidence>
<feature type="chain" id="PRO_5046925657" evidence="1">
    <location>
        <begin position="37"/>
        <end position="63"/>
    </location>
</feature>
<comment type="caution">
    <text evidence="2">The sequence shown here is derived from an EMBL/GenBank/DDBJ whole genome shotgun (WGS) entry which is preliminary data.</text>
</comment>
<keyword evidence="3" id="KW-1185">Reference proteome</keyword>
<reference evidence="3" key="1">
    <citation type="journal article" date="2019" name="Int. J. Syst. Evol. Microbiol.">
        <title>The Global Catalogue of Microorganisms (GCM) 10K type strain sequencing project: providing services to taxonomists for standard genome sequencing and annotation.</title>
        <authorList>
            <consortium name="The Broad Institute Genomics Platform"/>
            <consortium name="The Broad Institute Genome Sequencing Center for Infectious Disease"/>
            <person name="Wu L."/>
            <person name="Ma J."/>
        </authorList>
    </citation>
    <scope>NUCLEOTIDE SEQUENCE [LARGE SCALE GENOMIC DNA]</scope>
    <source>
        <strain evidence="3">JCM 14234</strain>
    </source>
</reference>
<gene>
    <name evidence="2" type="ORF">GCM10010528_05660</name>
</gene>
<name>A0ABP6L0S6_9ACTN</name>
<feature type="signal peptide" evidence="1">
    <location>
        <begin position="1"/>
        <end position="36"/>
    </location>
</feature>
<evidence type="ECO:0000256" key="1">
    <source>
        <dbReference type="SAM" id="SignalP"/>
    </source>
</evidence>